<dbReference type="AlphaFoldDB" id="A0A166HUK5"/>
<name>A0A166HUK5_9MICO</name>
<comment type="caution">
    <text evidence="1">The sequence shown here is derived from an EMBL/GenBank/DDBJ whole genome shotgun (WGS) entry which is preliminary data.</text>
</comment>
<organism evidence="1 2">
    <name type="scientific">Rathayibacter tanaceti</name>
    <dbReference type="NCBI Taxonomy" id="1671680"/>
    <lineage>
        <taxon>Bacteria</taxon>
        <taxon>Bacillati</taxon>
        <taxon>Actinomycetota</taxon>
        <taxon>Actinomycetes</taxon>
        <taxon>Micrococcales</taxon>
        <taxon>Microbacteriaceae</taxon>
        <taxon>Rathayibacter</taxon>
    </lineage>
</organism>
<accession>A0A166HUK5</accession>
<reference evidence="1 2" key="1">
    <citation type="submission" date="2015-08" db="EMBL/GenBank/DDBJ databases">
        <title>Draft Genome Sequence of Rathayibacter sp. Strain VKM Ac-2596 Isolated from Leaf Gall Induced by Plant-Parasitic Nematodes.</title>
        <authorList>
            <person name="Vasilenko O.V."/>
            <person name="Starodumova I.P."/>
            <person name="Tarlachkov S.V."/>
            <person name="Dorofeeva L.V."/>
            <person name="Evtushenko L.I."/>
        </authorList>
    </citation>
    <scope>NUCLEOTIDE SEQUENCE [LARGE SCALE GENOMIC DNA]</scope>
    <source>
        <strain evidence="1 2">VKM Ac-2596</strain>
    </source>
</reference>
<dbReference type="EMBL" id="LIIN01000050">
    <property type="protein sequence ID" value="KZX21182.1"/>
    <property type="molecule type" value="Genomic_DNA"/>
</dbReference>
<evidence type="ECO:0000313" key="2">
    <source>
        <dbReference type="Proteomes" id="UP000076717"/>
    </source>
</evidence>
<dbReference type="Proteomes" id="UP000076717">
    <property type="component" value="Unassembled WGS sequence"/>
</dbReference>
<gene>
    <name evidence="1" type="ORF">ACH61_01693</name>
</gene>
<protein>
    <submittedName>
        <fullName evidence="1">Uncharacterized protein</fullName>
    </submittedName>
</protein>
<keyword evidence="2" id="KW-1185">Reference proteome</keyword>
<proteinExistence type="predicted"/>
<sequence>MLSLPAPLDAHAVAAALLQEGLLVATLHEYAFSGRASTEALVLGYGHAGDLELSSALALVDRTVRALSRGIPGG</sequence>
<evidence type="ECO:0000313" key="1">
    <source>
        <dbReference type="EMBL" id="KZX21182.1"/>
    </source>
</evidence>